<dbReference type="Pfam" id="PF01443">
    <property type="entry name" value="Viral_helicase1"/>
    <property type="match status" value="1"/>
</dbReference>
<sequence>MRKTSKENDQDYSETFTDWETPKITWINGVPGCGKTTWIVQEFDNKRDCIVTATIEAAEDLKRKLANRIGAEATTRVRTKCPIFGRERAETEAGTGVVVARHGFPALLDDETNRKIFLEFCERVTRSTLAPYEKHFVISPAKPYERLCESERENLRKVYRHVANMRQERMNRKKKKKPNLILTQRKNPGKLETTWPRGS</sequence>
<comment type="caution">
    <text evidence="3">The sequence shown here is derived from an EMBL/GenBank/DDBJ whole genome shotgun (WGS) entry which is preliminary data.</text>
</comment>
<reference evidence="3 4" key="1">
    <citation type="journal article" date="2019" name="Commun. Biol.">
        <title>The bagworm genome reveals a unique fibroin gene that provides high tensile strength.</title>
        <authorList>
            <person name="Kono N."/>
            <person name="Nakamura H."/>
            <person name="Ohtoshi R."/>
            <person name="Tomita M."/>
            <person name="Numata K."/>
            <person name="Arakawa K."/>
        </authorList>
    </citation>
    <scope>NUCLEOTIDE SEQUENCE [LARGE SCALE GENOMIC DNA]</scope>
</reference>
<organism evidence="3 4">
    <name type="scientific">Eumeta variegata</name>
    <name type="common">Bagworm moth</name>
    <name type="synonym">Eumeta japonica</name>
    <dbReference type="NCBI Taxonomy" id="151549"/>
    <lineage>
        <taxon>Eukaryota</taxon>
        <taxon>Metazoa</taxon>
        <taxon>Ecdysozoa</taxon>
        <taxon>Arthropoda</taxon>
        <taxon>Hexapoda</taxon>
        <taxon>Insecta</taxon>
        <taxon>Pterygota</taxon>
        <taxon>Neoptera</taxon>
        <taxon>Endopterygota</taxon>
        <taxon>Lepidoptera</taxon>
        <taxon>Glossata</taxon>
        <taxon>Ditrysia</taxon>
        <taxon>Tineoidea</taxon>
        <taxon>Psychidae</taxon>
        <taxon>Oiketicinae</taxon>
        <taxon>Eumeta</taxon>
    </lineage>
</organism>
<evidence type="ECO:0000259" key="2">
    <source>
        <dbReference type="Pfam" id="PF01443"/>
    </source>
</evidence>
<evidence type="ECO:0000256" key="1">
    <source>
        <dbReference type="SAM" id="MobiDB-lite"/>
    </source>
</evidence>
<evidence type="ECO:0000313" key="3">
    <source>
        <dbReference type="EMBL" id="GBP96886.1"/>
    </source>
</evidence>
<dbReference type="OrthoDB" id="9995375at2759"/>
<dbReference type="Proteomes" id="UP000299102">
    <property type="component" value="Unassembled WGS sequence"/>
</dbReference>
<dbReference type="InterPro" id="IPR027417">
    <property type="entry name" value="P-loop_NTPase"/>
</dbReference>
<dbReference type="GO" id="GO:0005524">
    <property type="term" value="F:ATP binding"/>
    <property type="evidence" value="ECO:0007669"/>
    <property type="project" value="InterPro"/>
</dbReference>
<evidence type="ECO:0000313" key="4">
    <source>
        <dbReference type="Proteomes" id="UP000299102"/>
    </source>
</evidence>
<protein>
    <recommendedName>
        <fullName evidence="2">(+)RNA virus helicase C-terminal domain-containing protein</fullName>
    </recommendedName>
</protein>
<accession>A0A4C2A888</accession>
<feature type="domain" description="(+)RNA virus helicase C-terminal" evidence="2">
    <location>
        <begin position="27"/>
        <end position="67"/>
    </location>
</feature>
<dbReference type="SUPFAM" id="SSF52540">
    <property type="entry name" value="P-loop containing nucleoside triphosphate hydrolases"/>
    <property type="match status" value="1"/>
</dbReference>
<proteinExistence type="predicted"/>
<keyword evidence="4" id="KW-1185">Reference proteome</keyword>
<dbReference type="Gene3D" id="3.40.50.300">
    <property type="entry name" value="P-loop containing nucleotide triphosphate hydrolases"/>
    <property type="match status" value="1"/>
</dbReference>
<dbReference type="InterPro" id="IPR027351">
    <property type="entry name" value="(+)RNA_virus_helicase_core_dom"/>
</dbReference>
<dbReference type="EMBL" id="BGZK01002847">
    <property type="protein sequence ID" value="GBP96886.1"/>
    <property type="molecule type" value="Genomic_DNA"/>
</dbReference>
<feature type="region of interest" description="Disordered" evidence="1">
    <location>
        <begin position="169"/>
        <end position="199"/>
    </location>
</feature>
<name>A0A4C2A888_EUMVA</name>
<dbReference type="AlphaFoldDB" id="A0A4C2A888"/>
<gene>
    <name evidence="3" type="ORF">EVAR_84139_1</name>
</gene>